<dbReference type="SUPFAM" id="SSF55781">
    <property type="entry name" value="GAF domain-like"/>
    <property type="match status" value="1"/>
</dbReference>
<gene>
    <name evidence="5" type="ORF">QH73_0022355</name>
</gene>
<dbReference type="Pfam" id="PF00069">
    <property type="entry name" value="Pkinase"/>
    <property type="match status" value="1"/>
</dbReference>
<dbReference type="PROSITE" id="PS50112">
    <property type="entry name" value="PAS"/>
    <property type="match status" value="3"/>
</dbReference>
<dbReference type="PANTHER" id="PTHR43642">
    <property type="entry name" value="HYBRID SIGNAL TRANSDUCTION HISTIDINE KINASE G"/>
    <property type="match status" value="1"/>
</dbReference>
<dbReference type="InterPro" id="IPR053159">
    <property type="entry name" value="Hybrid_Histidine_Kinase"/>
</dbReference>
<dbReference type="RefSeq" id="WP_039714386.1">
    <property type="nucleotide sequence ID" value="NZ_JTJC03000008.1"/>
</dbReference>
<dbReference type="PROSITE" id="PS50011">
    <property type="entry name" value="PROTEIN_KINASE_DOM"/>
    <property type="match status" value="1"/>
</dbReference>
<dbReference type="InterPro" id="IPR000014">
    <property type="entry name" value="PAS"/>
</dbReference>
<feature type="coiled-coil region" evidence="1">
    <location>
        <begin position="1889"/>
        <end position="1916"/>
    </location>
</feature>
<dbReference type="SMART" id="SM00086">
    <property type="entry name" value="PAC"/>
    <property type="match status" value="3"/>
</dbReference>
<evidence type="ECO:0000313" key="6">
    <source>
        <dbReference type="Proteomes" id="UP000031532"/>
    </source>
</evidence>
<dbReference type="Gene3D" id="3.30.450.20">
    <property type="entry name" value="PAS domain"/>
    <property type="match status" value="4"/>
</dbReference>
<dbReference type="Pfam" id="PF08448">
    <property type="entry name" value="PAS_4"/>
    <property type="match status" value="2"/>
</dbReference>
<dbReference type="SMART" id="SM00091">
    <property type="entry name" value="PAS"/>
    <property type="match status" value="4"/>
</dbReference>
<dbReference type="SUPFAM" id="SSF55874">
    <property type="entry name" value="ATPase domain of HSP90 chaperone/DNA topoisomerase II/histidine kinase"/>
    <property type="match status" value="1"/>
</dbReference>
<evidence type="ECO:0000313" key="5">
    <source>
        <dbReference type="EMBL" id="NHC37347.1"/>
    </source>
</evidence>
<dbReference type="Pfam" id="PF13191">
    <property type="entry name" value="AAA_16"/>
    <property type="match status" value="1"/>
</dbReference>
<dbReference type="GO" id="GO:0016020">
    <property type="term" value="C:membrane"/>
    <property type="evidence" value="ECO:0007669"/>
    <property type="project" value="InterPro"/>
</dbReference>
<dbReference type="Proteomes" id="UP000031532">
    <property type="component" value="Unassembled WGS sequence"/>
</dbReference>
<dbReference type="SUPFAM" id="SSF55785">
    <property type="entry name" value="PYP-like sensor domain (PAS domain)"/>
    <property type="match status" value="4"/>
</dbReference>
<dbReference type="InterPro" id="IPR003594">
    <property type="entry name" value="HATPase_dom"/>
</dbReference>
<dbReference type="InterPro" id="IPR011009">
    <property type="entry name" value="Kinase-like_dom_sf"/>
</dbReference>
<dbReference type="InterPro" id="IPR003018">
    <property type="entry name" value="GAF"/>
</dbReference>
<proteinExistence type="predicted"/>
<comment type="caution">
    <text evidence="5">The sequence shown here is derived from an EMBL/GenBank/DDBJ whole genome shotgun (WGS) entry which is preliminary data.</text>
</comment>
<dbReference type="GO" id="GO:0000155">
    <property type="term" value="F:phosphorelay sensor kinase activity"/>
    <property type="evidence" value="ECO:0007669"/>
    <property type="project" value="InterPro"/>
</dbReference>
<feature type="domain" description="PAS" evidence="3">
    <location>
        <begin position="1906"/>
        <end position="1975"/>
    </location>
</feature>
<dbReference type="InterPro" id="IPR036890">
    <property type="entry name" value="HATPase_C_sf"/>
</dbReference>
<dbReference type="SUPFAM" id="SSF56112">
    <property type="entry name" value="Protein kinase-like (PK-like)"/>
    <property type="match status" value="1"/>
</dbReference>
<dbReference type="InterPro" id="IPR035965">
    <property type="entry name" value="PAS-like_dom_sf"/>
</dbReference>
<evidence type="ECO:0000259" key="4">
    <source>
        <dbReference type="PROSITE" id="PS50113"/>
    </source>
</evidence>
<dbReference type="FunFam" id="1.20.5.1930:FF:000005">
    <property type="entry name" value="Two-component sensor histidine kinase"/>
    <property type="match status" value="1"/>
</dbReference>
<dbReference type="CDD" id="cd14014">
    <property type="entry name" value="STKc_PknB_like"/>
    <property type="match status" value="1"/>
</dbReference>
<evidence type="ECO:0000256" key="1">
    <source>
        <dbReference type="SAM" id="Coils"/>
    </source>
</evidence>
<evidence type="ECO:0000259" key="2">
    <source>
        <dbReference type="PROSITE" id="PS50011"/>
    </source>
</evidence>
<dbReference type="InterPro" id="IPR000700">
    <property type="entry name" value="PAS-assoc_C"/>
</dbReference>
<dbReference type="Gene3D" id="1.20.5.1930">
    <property type="match status" value="1"/>
</dbReference>
<dbReference type="OrthoDB" id="573511at2"/>
<dbReference type="NCBIfam" id="TIGR00229">
    <property type="entry name" value="sensory_box"/>
    <property type="match status" value="4"/>
</dbReference>
<dbReference type="InterPro" id="IPR027417">
    <property type="entry name" value="P-loop_NTPase"/>
</dbReference>
<dbReference type="CDD" id="cd00130">
    <property type="entry name" value="PAS"/>
    <property type="match status" value="4"/>
</dbReference>
<dbReference type="Gene3D" id="3.30.565.10">
    <property type="entry name" value="Histidine kinase-like ATPase, C-terminal domain"/>
    <property type="match status" value="1"/>
</dbReference>
<dbReference type="PANTHER" id="PTHR43642:SF1">
    <property type="entry name" value="HYBRID SIGNAL TRANSDUCTION HISTIDINE KINASE G"/>
    <property type="match status" value="1"/>
</dbReference>
<dbReference type="InterPro" id="IPR041664">
    <property type="entry name" value="AAA_16"/>
</dbReference>
<dbReference type="InterPro" id="IPR013656">
    <property type="entry name" value="PAS_4"/>
</dbReference>
<dbReference type="Pfam" id="PF07730">
    <property type="entry name" value="HisKA_3"/>
    <property type="match status" value="1"/>
</dbReference>
<dbReference type="EMBL" id="JTJC03000008">
    <property type="protein sequence ID" value="NHC37347.1"/>
    <property type="molecule type" value="Genomic_DNA"/>
</dbReference>
<dbReference type="InterPro" id="IPR001610">
    <property type="entry name" value="PAC"/>
</dbReference>
<dbReference type="Pfam" id="PF01590">
    <property type="entry name" value="GAF"/>
    <property type="match status" value="1"/>
</dbReference>
<feature type="domain" description="PAS" evidence="3">
    <location>
        <begin position="1655"/>
        <end position="1725"/>
    </location>
</feature>
<accession>A0A9X5EBH3</accession>
<dbReference type="InterPro" id="IPR011712">
    <property type="entry name" value="Sig_transdc_His_kin_sub3_dim/P"/>
</dbReference>
<protein>
    <submittedName>
        <fullName evidence="5">AAA family ATPase</fullName>
    </submittedName>
</protein>
<feature type="domain" description="PAS" evidence="3">
    <location>
        <begin position="1498"/>
        <end position="1556"/>
    </location>
</feature>
<dbReference type="CDD" id="cd16917">
    <property type="entry name" value="HATPase_UhpB-NarQ-NarX-like"/>
    <property type="match status" value="1"/>
</dbReference>
<dbReference type="GO" id="GO:0005524">
    <property type="term" value="F:ATP binding"/>
    <property type="evidence" value="ECO:0007669"/>
    <property type="project" value="InterPro"/>
</dbReference>
<feature type="domain" description="Protein kinase" evidence="2">
    <location>
        <begin position="7"/>
        <end position="277"/>
    </location>
</feature>
<dbReference type="InterPro" id="IPR029016">
    <property type="entry name" value="GAF-like_dom_sf"/>
</dbReference>
<dbReference type="Gene3D" id="3.40.50.300">
    <property type="entry name" value="P-loop containing nucleotide triphosphate hydrolases"/>
    <property type="match status" value="1"/>
</dbReference>
<dbReference type="SMART" id="SM00387">
    <property type="entry name" value="HATPase_c"/>
    <property type="match status" value="1"/>
</dbReference>
<keyword evidence="6" id="KW-1185">Reference proteome</keyword>
<dbReference type="Gene3D" id="3.30.450.40">
    <property type="match status" value="1"/>
</dbReference>
<sequence length="2228" mass="251201">MIALPGVAILSKIYESSASLVYRGIREQDERAIVVKLLKQNYPSPQELTRYKQEYEITHSLSIDGVVKAYSQQDYQRTLVILLEDFGGESLERLRQQQSDFYPMPSANFLRLAIAITDILGKIHAANIIHKDINPSNIVLNLDTGVVKMIDFGIATRFSRTNPTFKSLHLLEGTLAYLSPEQTGRMNRMLDYRSDFYSLGATFYKLLTGQLPFPTSDILELVHCHIAKQPVPPHELNSTIPKPVSDIILKLMAKNAEDRYQSAWGIKADLERCDRQLAQIGQINSFQLGRQDVSEQFQIPQKLYGREGEIEALLAAFDRVAARENAENSPQFNVEMMLVSGYAGIGKSALVQELYKPITAKHGYFIWGKFDSFERNIPYSAIVDALQKLVQQLLGEPDEQLQQWRSHLLAALGSNGQIIIDAIPEVELIIGKRPPVPEVGATEAQNRFNLTFQKFVRVFCDKEHPLVIFLDDLQWIDSATLKLIELILLDEQTQYLFLIGAYRDHEVTSTHPLILTLEKLRKQGAVLQEIILAPLTPDPLSQLIAETLHHNVDTVRPLTQLVLRKTEGNPFFSCEFLRMLYSENLLTFDADRLCWQWDIAQIETQDITDNVVELLLLQLKNLPQETQQILRLAACIGAEFDLDTLALVCEKSPPAISLDLLAAIQAGLIQPLSELDENLLVQEYKFSHDRVQQAAYALIDESQKQVVHLQIGRNLLEKTSAEQQSERLFEIVDHLNRGIELVSDRAKRTEIAFLNLIAGQKAKAAIAYSMAQNYLATAREWLAASSWQTNYQLALDLSLETTEVAYLCGNFEQVEYWTPIVIQEAKTILDIIKVYEVKIQTYIAQNQPLKAIDTALQVLQQLGIDFPKKPTQSDIQLELDVILSLLSGKAIEGLIHLPQMTEPEKLTAMRILSRITVAAWIAAPDLMPLLVSKQVNLSIQYGNALVSPFAYALHGLILCGIVGNIESGYQFGQLALKLLSQSNLHSLRARTLFVVNISIIHWKEYLRKISKPLLEGYQSGLETGDLEFAAYCAQGYCTHSFFMGKELAEVEGNIATYSEAIRQIKQEVALTWIQIFQQTIANLMGRSSDPYRLVGKFYNEENGLPQHQAANDGTAIFCVYFSKLFLYYLFSENARAVEYADIAESYSSCVTAATIFVLYYLYNSLARLGTYFESSDRAQSEILEQVAHSQEKMKQWAHYAPMNYLHKYDLVEAEKARVLGQFFEAEEFYERAIAGAAENEFIQEEALAYELAAKHYLMRGREKFAQTYMKEAHYCYNRWGAKAKVKDLENRYPQFFSQLSKVTLTSVSTTSETSSSRSDIALDLAAIMKASQAIAREIELEHLLRLLMQILIQNAGAQTGYLILENSGGWVIEATGQLNDGDGENVYITQVLQSVPIIDRLPEAIINYVIRTHESVILNEAIGEGAFINESYIQRNQTKSIFCLPLLNQAKLVGILYLENKLAVGAFTTERTQVLNLLSTQTAIAIENAFLYSKLRKSESKIAQFLEAVPVGIAIVDATGRPYYANQRGIQLMGKGTDPSVAQEQISAVYQFYEAETDRIYPTEKLPTIRALKGERTRSEDLEIRQNNTTIPVEAWGTPVYDEQGNITHAIAAFQDITQRKQAEKLLADYNRTLEQQVAQRTAALQASEAALRDREQELRLITDALPVYISYVDADRRYRFVNRAYEVWFKRSRDEILGKHVREIVSEAAYQIAEPYINQVLGGQSTTFEAEIPPGSKNYISATHIPDFSANGQVQGYYGLIRDISDCKLAEAALQRSEAKFRNIFENSQVGIYRTRLSDGLILEANQRLADLFGFDSPDEMIGLEHTVNYYVNLSDRSSAIELLTRDGTIQSFEVQMRKRDGTPFWALYSSRLNDECVEGVVADISEQQAALRERKQAEEALQASETKLRTLIEAIPDPLFVLTAEGRFLEIIVQEPNLLWQPIEEMIGQTMHQLGKEQADEFLSYIQQVLGTQQILTVEYSTFLNGREAWFSARIAPIDRDRVIWLTRDITALKQAEAASILEERNRMAREIHDTLAQAFTGILAQVGAAKQVLTDDLEAAQAHLDLIKELARTGLTEARRSVVALRPQLLESGSLQSALHRLVAQTRAAATDTTLYYEIEGAVYSLPTEVENNLLRIGQEALTNAIRHANADEIRVKLVYDLERFCLRVKDNGQGFGVGSIPCSEGFGLLGMSERAERIDAQLTIRSQPGQGTEIIVTVNPWVAR</sequence>
<evidence type="ECO:0000259" key="3">
    <source>
        <dbReference type="PROSITE" id="PS50112"/>
    </source>
</evidence>
<dbReference type="Pfam" id="PF02518">
    <property type="entry name" value="HATPase_c"/>
    <property type="match status" value="1"/>
</dbReference>
<keyword evidence="1" id="KW-0175">Coiled coil</keyword>
<dbReference type="SUPFAM" id="SSF52540">
    <property type="entry name" value="P-loop containing nucleoside triphosphate hydrolases"/>
    <property type="match status" value="1"/>
</dbReference>
<name>A0A9X5EBH3_9CYAN</name>
<dbReference type="InterPro" id="IPR000719">
    <property type="entry name" value="Prot_kinase_dom"/>
</dbReference>
<dbReference type="Pfam" id="PF13426">
    <property type="entry name" value="PAS_9"/>
    <property type="match status" value="2"/>
</dbReference>
<dbReference type="GO" id="GO:0046983">
    <property type="term" value="F:protein dimerization activity"/>
    <property type="evidence" value="ECO:0007669"/>
    <property type="project" value="InterPro"/>
</dbReference>
<dbReference type="PROSITE" id="PS50113">
    <property type="entry name" value="PAC"/>
    <property type="match status" value="2"/>
</dbReference>
<feature type="domain" description="PAC" evidence="4">
    <location>
        <begin position="1577"/>
        <end position="1629"/>
    </location>
</feature>
<dbReference type="Gene3D" id="1.10.510.10">
    <property type="entry name" value="Transferase(Phosphotransferase) domain 1"/>
    <property type="match status" value="1"/>
</dbReference>
<feature type="domain" description="PAC" evidence="4">
    <location>
        <begin position="1725"/>
        <end position="1777"/>
    </location>
</feature>
<dbReference type="SMART" id="SM00065">
    <property type="entry name" value="GAF"/>
    <property type="match status" value="1"/>
</dbReference>
<reference evidence="5 6" key="1">
    <citation type="journal article" date="2015" name="Genome Announc.">
        <title>Draft Genome Sequence of the Terrestrial Cyanobacterium Scytonema millei VB511283, Isolated from Eastern India.</title>
        <authorList>
            <person name="Sen D."/>
            <person name="Chandrababunaidu M.M."/>
            <person name="Singh D."/>
            <person name="Sanghi N."/>
            <person name="Ghorai A."/>
            <person name="Mishra G.P."/>
            <person name="Madduluri M."/>
            <person name="Adhikary S.P."/>
            <person name="Tripathy S."/>
        </authorList>
    </citation>
    <scope>NUCLEOTIDE SEQUENCE [LARGE SCALE GENOMIC DNA]</scope>
    <source>
        <strain evidence="5 6">VB511283</strain>
    </source>
</reference>
<organism evidence="5 6">
    <name type="scientific">Scytonema millei VB511283</name>
    <dbReference type="NCBI Taxonomy" id="1245923"/>
    <lineage>
        <taxon>Bacteria</taxon>
        <taxon>Bacillati</taxon>
        <taxon>Cyanobacteriota</taxon>
        <taxon>Cyanophyceae</taxon>
        <taxon>Nostocales</taxon>
        <taxon>Scytonemataceae</taxon>
        <taxon>Scytonema</taxon>
    </lineage>
</organism>